<dbReference type="AlphaFoldDB" id="A0AA39M8X5"/>
<feature type="transmembrane region" description="Helical" evidence="1">
    <location>
        <begin position="204"/>
        <end position="221"/>
    </location>
</feature>
<accession>A0AA39M8X5</accession>
<feature type="transmembrane region" description="Helical" evidence="1">
    <location>
        <begin position="125"/>
        <end position="143"/>
    </location>
</feature>
<dbReference type="Proteomes" id="UP001175271">
    <property type="component" value="Unassembled WGS sequence"/>
</dbReference>
<name>A0AA39M8X5_9BILA</name>
<evidence type="ECO:0000313" key="2">
    <source>
        <dbReference type="EMBL" id="KAK0424880.1"/>
    </source>
</evidence>
<dbReference type="EMBL" id="JAUCMV010000001">
    <property type="protein sequence ID" value="KAK0424880.1"/>
    <property type="molecule type" value="Genomic_DNA"/>
</dbReference>
<feature type="transmembrane region" description="Helical" evidence="1">
    <location>
        <begin position="241"/>
        <end position="259"/>
    </location>
</feature>
<reference evidence="2" key="1">
    <citation type="submission" date="2023-06" db="EMBL/GenBank/DDBJ databases">
        <title>Genomic analysis of the entomopathogenic nematode Steinernema hermaphroditum.</title>
        <authorList>
            <person name="Schwarz E.M."/>
            <person name="Heppert J.K."/>
            <person name="Baniya A."/>
            <person name="Schwartz H.T."/>
            <person name="Tan C.-H."/>
            <person name="Antoshechkin I."/>
            <person name="Sternberg P.W."/>
            <person name="Goodrich-Blair H."/>
            <person name="Dillman A.R."/>
        </authorList>
    </citation>
    <scope>NUCLEOTIDE SEQUENCE</scope>
    <source>
        <strain evidence="2">PS9179</strain>
        <tissue evidence="2">Whole animal</tissue>
    </source>
</reference>
<keyword evidence="1" id="KW-0472">Membrane</keyword>
<feature type="transmembrane region" description="Helical" evidence="1">
    <location>
        <begin position="163"/>
        <end position="183"/>
    </location>
</feature>
<keyword evidence="1" id="KW-0812">Transmembrane</keyword>
<gene>
    <name evidence="2" type="ORF">QR680_008902</name>
</gene>
<protein>
    <recommendedName>
        <fullName evidence="4">G-protein coupled receptors family 1 profile domain-containing protein</fullName>
    </recommendedName>
</protein>
<keyword evidence="1" id="KW-1133">Transmembrane helix</keyword>
<proteinExistence type="predicted"/>
<evidence type="ECO:0000256" key="1">
    <source>
        <dbReference type="SAM" id="Phobius"/>
    </source>
</evidence>
<feature type="transmembrane region" description="Helical" evidence="1">
    <location>
        <begin position="48"/>
        <end position="70"/>
    </location>
</feature>
<comment type="caution">
    <text evidence="2">The sequence shown here is derived from an EMBL/GenBank/DDBJ whole genome shotgun (WGS) entry which is preliminary data.</text>
</comment>
<feature type="transmembrane region" description="Helical" evidence="1">
    <location>
        <begin position="15"/>
        <end position="36"/>
    </location>
</feature>
<evidence type="ECO:0000313" key="3">
    <source>
        <dbReference type="Proteomes" id="UP001175271"/>
    </source>
</evidence>
<keyword evidence="3" id="KW-1185">Reference proteome</keyword>
<feature type="transmembrane region" description="Helical" evidence="1">
    <location>
        <begin position="90"/>
        <end position="113"/>
    </location>
</feature>
<evidence type="ECO:0008006" key="4">
    <source>
        <dbReference type="Google" id="ProtNLM"/>
    </source>
</evidence>
<organism evidence="2 3">
    <name type="scientific">Steinernema hermaphroditum</name>
    <dbReference type="NCBI Taxonomy" id="289476"/>
    <lineage>
        <taxon>Eukaryota</taxon>
        <taxon>Metazoa</taxon>
        <taxon>Ecdysozoa</taxon>
        <taxon>Nematoda</taxon>
        <taxon>Chromadorea</taxon>
        <taxon>Rhabditida</taxon>
        <taxon>Tylenchina</taxon>
        <taxon>Panagrolaimomorpha</taxon>
        <taxon>Strongyloidoidea</taxon>
        <taxon>Steinernematidae</taxon>
        <taxon>Steinernema</taxon>
    </lineage>
</organism>
<sequence>MSHQVERFAAYFENYFLLVTSVSSILASSTCCIVYYRRRQEGRITSMFFLFFLVQIVYAVLSIQRPLMILCSRDSLEEGTLRWDLISRPLGHQIILTTGTFLAVDRVMVMAFPMKYGIQKIGTKVFFLCAALDLLICIIYSYFTFSTAFIRSLTMHYVMTKNVFPATLTVESLVYILFCIQLFRYSRSRNAIKQRTSQVNTITFFQVICHSIFCAVPHALSSLNSHYIGLKMNWISYVDPFLPMLFSTSVVLSSSFTLVKLRPRRTLVRVTRSFATVTN</sequence>